<organism evidence="2 3">
    <name type="scientific">Labilithrix luteola</name>
    <dbReference type="NCBI Taxonomy" id="1391654"/>
    <lineage>
        <taxon>Bacteria</taxon>
        <taxon>Pseudomonadati</taxon>
        <taxon>Myxococcota</taxon>
        <taxon>Polyangia</taxon>
        <taxon>Polyangiales</taxon>
        <taxon>Labilitrichaceae</taxon>
        <taxon>Labilithrix</taxon>
    </lineage>
</organism>
<dbReference type="EMBL" id="CP012333">
    <property type="protein sequence ID" value="AKU98088.1"/>
    <property type="molecule type" value="Genomic_DNA"/>
</dbReference>
<gene>
    <name evidence="2" type="ORF">AKJ09_04752</name>
</gene>
<keyword evidence="3" id="KW-1185">Reference proteome</keyword>
<name>A0A0K1PX35_9BACT</name>
<evidence type="ECO:0000313" key="2">
    <source>
        <dbReference type="EMBL" id="AKU98088.1"/>
    </source>
</evidence>
<dbReference type="PROSITE" id="PS51257">
    <property type="entry name" value="PROKAR_LIPOPROTEIN"/>
    <property type="match status" value="1"/>
</dbReference>
<dbReference type="Gene3D" id="2.70.70.10">
    <property type="entry name" value="Glucose Permease (Domain IIA)"/>
    <property type="match status" value="1"/>
</dbReference>
<evidence type="ECO:0000256" key="1">
    <source>
        <dbReference type="SAM" id="SignalP"/>
    </source>
</evidence>
<dbReference type="OrthoDB" id="5510016at2"/>
<feature type="signal peptide" evidence="1">
    <location>
        <begin position="1"/>
        <end position="20"/>
    </location>
</feature>
<dbReference type="InterPro" id="IPR011055">
    <property type="entry name" value="Dup_hybrid_motif"/>
</dbReference>
<accession>A0A0K1PX35</accession>
<dbReference type="Proteomes" id="UP000064967">
    <property type="component" value="Chromosome"/>
</dbReference>
<dbReference type="RefSeq" id="WP_146649122.1">
    <property type="nucleotide sequence ID" value="NZ_CP012333.1"/>
</dbReference>
<sequence>MIARSLAALALVIGCMPAAAATPPSDAGAVAVPAAPVPTTADAGRPLSPALRNPALRSPMPGGIFGGYQGDTGLDIAGDHLEVFAVASGTLDYSERGHTLWTRGKDTPLSVRIALDEPIAWGNQRITHMYYTHLSKLEHEQPEGAHVRKHVVAGERIGVSGLGNGVPHLHLGLLLDGEVEQDSWTYILREGDVRKVLGGYKNGERLALISDGTKPRSR</sequence>
<dbReference type="STRING" id="1391654.AKJ09_04752"/>
<evidence type="ECO:0000313" key="3">
    <source>
        <dbReference type="Proteomes" id="UP000064967"/>
    </source>
</evidence>
<evidence type="ECO:0008006" key="4">
    <source>
        <dbReference type="Google" id="ProtNLM"/>
    </source>
</evidence>
<keyword evidence="1" id="KW-0732">Signal</keyword>
<dbReference type="KEGG" id="llu:AKJ09_04752"/>
<reference evidence="2 3" key="1">
    <citation type="submission" date="2015-08" db="EMBL/GenBank/DDBJ databases">
        <authorList>
            <person name="Babu N.S."/>
            <person name="Beckwith C.J."/>
            <person name="Beseler K.G."/>
            <person name="Brison A."/>
            <person name="Carone J.V."/>
            <person name="Caskin T.P."/>
            <person name="Diamond M."/>
            <person name="Durham M.E."/>
            <person name="Foxe J.M."/>
            <person name="Go M."/>
            <person name="Henderson B.A."/>
            <person name="Jones I.B."/>
            <person name="McGettigan J.A."/>
            <person name="Micheletti S.J."/>
            <person name="Nasrallah M.E."/>
            <person name="Ortiz D."/>
            <person name="Piller C.R."/>
            <person name="Privatt S.R."/>
            <person name="Schneider S.L."/>
            <person name="Sharp S."/>
            <person name="Smith T.C."/>
            <person name="Stanton J.D."/>
            <person name="Ullery H.E."/>
            <person name="Wilson R.J."/>
            <person name="Serrano M.G."/>
            <person name="Buck G."/>
            <person name="Lee V."/>
            <person name="Wang Y."/>
            <person name="Carvalho R."/>
            <person name="Voegtly L."/>
            <person name="Shi R."/>
            <person name="Duckworth R."/>
            <person name="Johnson A."/>
            <person name="Loviza R."/>
            <person name="Walstead R."/>
            <person name="Shah Z."/>
            <person name="Kiflezghi M."/>
            <person name="Wade K."/>
            <person name="Ball S.L."/>
            <person name="Bradley K.W."/>
            <person name="Asai D.J."/>
            <person name="Bowman C.A."/>
            <person name="Russell D.A."/>
            <person name="Pope W.H."/>
            <person name="Jacobs-Sera D."/>
            <person name="Hendrix R.W."/>
            <person name="Hatfull G.F."/>
        </authorList>
    </citation>
    <scope>NUCLEOTIDE SEQUENCE [LARGE SCALE GENOMIC DNA]</scope>
    <source>
        <strain evidence="2 3">DSM 27648</strain>
    </source>
</reference>
<feature type="chain" id="PRO_5005466164" description="Peptidase M23 domain-containing protein" evidence="1">
    <location>
        <begin position="21"/>
        <end position="218"/>
    </location>
</feature>
<dbReference type="AlphaFoldDB" id="A0A0K1PX35"/>
<protein>
    <recommendedName>
        <fullName evidence="4">Peptidase M23 domain-containing protein</fullName>
    </recommendedName>
</protein>
<proteinExistence type="predicted"/>